<feature type="chain" id="PRO_5017445458" evidence="1">
    <location>
        <begin position="21"/>
        <end position="58"/>
    </location>
</feature>
<accession>A0A391NPA8</accession>
<keyword evidence="3" id="KW-1185">Reference proteome</keyword>
<dbReference type="EMBL" id="BDIP01003378">
    <property type="protein sequence ID" value="GCA63397.1"/>
    <property type="molecule type" value="Genomic_DNA"/>
</dbReference>
<dbReference type="Proteomes" id="UP000265618">
    <property type="component" value="Unassembled WGS sequence"/>
</dbReference>
<name>A0A391NPA8_9EUKA</name>
<feature type="signal peptide" evidence="1">
    <location>
        <begin position="1"/>
        <end position="20"/>
    </location>
</feature>
<dbReference type="AlphaFoldDB" id="A0A391NPA8"/>
<evidence type="ECO:0000313" key="2">
    <source>
        <dbReference type="EMBL" id="GCA63397.1"/>
    </source>
</evidence>
<proteinExistence type="predicted"/>
<comment type="caution">
    <text evidence="2">The sequence shown here is derived from an EMBL/GenBank/DDBJ whole genome shotgun (WGS) entry which is preliminary data.</text>
</comment>
<keyword evidence="1" id="KW-0732">Signal</keyword>
<gene>
    <name evidence="2" type="ORF">KIPB_009707</name>
</gene>
<protein>
    <submittedName>
        <fullName evidence="2">Uncharacterized protein</fullName>
    </submittedName>
</protein>
<evidence type="ECO:0000256" key="1">
    <source>
        <dbReference type="SAM" id="SignalP"/>
    </source>
</evidence>
<sequence>MHSVWVVGVVCLALLCRVGAWDPMQLIEEGYMEAYPPGCTHGTIDPDDYGIVYVLSIS</sequence>
<feature type="non-terminal residue" evidence="2">
    <location>
        <position position="1"/>
    </location>
</feature>
<reference evidence="2 3" key="1">
    <citation type="journal article" date="2018" name="PLoS ONE">
        <title>The draft genome of Kipferlia bialata reveals reductive genome evolution in fornicate parasites.</title>
        <authorList>
            <person name="Tanifuji G."/>
            <person name="Takabayashi S."/>
            <person name="Kume K."/>
            <person name="Takagi M."/>
            <person name="Nakayama T."/>
            <person name="Kamikawa R."/>
            <person name="Inagaki Y."/>
            <person name="Hashimoto T."/>
        </authorList>
    </citation>
    <scope>NUCLEOTIDE SEQUENCE [LARGE SCALE GENOMIC DNA]</scope>
    <source>
        <strain evidence="2">NY0173</strain>
    </source>
</reference>
<organism evidence="2 3">
    <name type="scientific">Kipferlia bialata</name>
    <dbReference type="NCBI Taxonomy" id="797122"/>
    <lineage>
        <taxon>Eukaryota</taxon>
        <taxon>Metamonada</taxon>
        <taxon>Carpediemonas-like organisms</taxon>
        <taxon>Kipferlia</taxon>
    </lineage>
</organism>
<evidence type="ECO:0000313" key="3">
    <source>
        <dbReference type="Proteomes" id="UP000265618"/>
    </source>
</evidence>